<evidence type="ECO:0000313" key="6">
    <source>
        <dbReference type="EMBL" id="MTF37837.1"/>
    </source>
</evidence>
<dbReference type="Pfam" id="PF01593">
    <property type="entry name" value="Amino_oxidase"/>
    <property type="match status" value="1"/>
</dbReference>
<dbReference type="InterPro" id="IPR002937">
    <property type="entry name" value="Amino_oxidase"/>
</dbReference>
<keyword evidence="2" id="KW-0560">Oxidoreductase</keyword>
<dbReference type="EMBL" id="WMIA01000002">
    <property type="protein sequence ID" value="MTF37837.1"/>
    <property type="molecule type" value="Genomic_DNA"/>
</dbReference>
<evidence type="ECO:0000256" key="2">
    <source>
        <dbReference type="ARBA" id="ARBA00023002"/>
    </source>
</evidence>
<feature type="binding site" evidence="3">
    <location>
        <position position="358"/>
    </location>
    <ligand>
        <name>substrate</name>
    </ligand>
</feature>
<dbReference type="Proteomes" id="UP000437131">
    <property type="component" value="Unassembled WGS sequence"/>
</dbReference>
<comment type="caution">
    <text evidence="6">The sequence shown here is derived from an EMBL/GenBank/DDBJ whole genome shotgun (WGS) entry which is preliminary data.</text>
</comment>
<protein>
    <submittedName>
        <fullName evidence="6">NAD(P)-binding protein</fullName>
    </submittedName>
</protein>
<dbReference type="SUPFAM" id="SSF51905">
    <property type="entry name" value="FAD/NAD(P)-binding domain"/>
    <property type="match status" value="1"/>
</dbReference>
<feature type="chain" id="PRO_5032872315" evidence="4">
    <location>
        <begin position="26"/>
        <end position="469"/>
    </location>
</feature>
<dbReference type="PANTHER" id="PTHR10742:SF410">
    <property type="entry name" value="LYSINE-SPECIFIC HISTONE DEMETHYLASE 2"/>
    <property type="match status" value="1"/>
</dbReference>
<dbReference type="Gene3D" id="3.50.50.60">
    <property type="entry name" value="FAD/NAD(P)-binding domain"/>
    <property type="match status" value="1"/>
</dbReference>
<dbReference type="SUPFAM" id="SSF54373">
    <property type="entry name" value="FAD-linked reductases, C-terminal domain"/>
    <property type="match status" value="1"/>
</dbReference>
<dbReference type="InterPro" id="IPR036188">
    <property type="entry name" value="FAD/NAD-bd_sf"/>
</dbReference>
<keyword evidence="4" id="KW-0732">Signal</keyword>
<feature type="signal peptide" evidence="4">
    <location>
        <begin position="1"/>
        <end position="25"/>
    </location>
</feature>
<evidence type="ECO:0000259" key="5">
    <source>
        <dbReference type="Pfam" id="PF01593"/>
    </source>
</evidence>
<name>A0A844GMX7_9CHRO</name>
<comment type="cofactor">
    <cofactor evidence="1">
        <name>FAD</name>
        <dbReference type="ChEBI" id="CHEBI:57692"/>
    </cofactor>
</comment>
<dbReference type="PANTHER" id="PTHR10742">
    <property type="entry name" value="FLAVIN MONOAMINE OXIDASE"/>
    <property type="match status" value="1"/>
</dbReference>
<evidence type="ECO:0000256" key="3">
    <source>
        <dbReference type="PIRSR" id="PIRSR601613-1"/>
    </source>
</evidence>
<dbReference type="GO" id="GO:0016491">
    <property type="term" value="F:oxidoreductase activity"/>
    <property type="evidence" value="ECO:0007669"/>
    <property type="project" value="UniProtKB-KW"/>
</dbReference>
<reference evidence="6 7" key="1">
    <citation type="submission" date="2019-11" db="EMBL/GenBank/DDBJ databases">
        <title>Isolation of a new High Light Tolerant Cyanobacteria.</title>
        <authorList>
            <person name="Dobson Z."/>
            <person name="Vaughn N."/>
            <person name="Vaughn M."/>
            <person name="Fromme P."/>
            <person name="Mazor Y."/>
        </authorList>
    </citation>
    <scope>NUCLEOTIDE SEQUENCE [LARGE SCALE GENOMIC DNA]</scope>
    <source>
        <strain evidence="6 7">0216</strain>
    </source>
</reference>
<feature type="domain" description="Amine oxidase" evidence="5">
    <location>
        <begin position="46"/>
        <end position="465"/>
    </location>
</feature>
<evidence type="ECO:0000256" key="4">
    <source>
        <dbReference type="SAM" id="SignalP"/>
    </source>
</evidence>
<sequence length="469" mass="52940">MINRRFFLIVSSVILAHVVASKNFASNSLKTTKKNKEKIIIIGAGIAGLTAGKTLQNQGFEVILLEARNRIGGRLWTSKKWDNAFVDMGASWIHGEEGNPITKLANTINAQVFSTKSEKSIIYDLNGKEIIEDKEEKLDKLTNKLKEIINKIQNNYYYDISLQKALEKELKWQTLSDVNKQYLEYLLNSNIEQEYAADISQLSAFYFDESNEFDGDDLLFVKGYNVISDYLAQGLNIKLNHTVEAIGVAAPSVNASNSQGVNVITNKSNFQADRVIVTLPLGVLQKNIVKFSPALPEKKLEAINQLGMGVLNKLYVLFPKRFWQNNYDWIGKISEKKGQWSEWVNLESALKKPILLGFNAGKFGKEIESWSDEEIIADAMKTLRQIYGNSIPQPIDYQLTRWSQDPFTFGSYSYYATNSTPNHRQELAKPINKRVFFAGEATSIDYPATVHGAYFSGLRVSQEIIALTN</sequence>
<feature type="binding site" evidence="3">
    <location>
        <begin position="66"/>
        <end position="67"/>
    </location>
    <ligand>
        <name>FAD</name>
        <dbReference type="ChEBI" id="CHEBI:57692"/>
    </ligand>
</feature>
<dbReference type="AlphaFoldDB" id="A0A844GMX7"/>
<dbReference type="RefSeq" id="WP_155082696.1">
    <property type="nucleotide sequence ID" value="NZ_WMIA01000002.1"/>
</dbReference>
<dbReference type="Gene3D" id="3.90.660.10">
    <property type="match status" value="1"/>
</dbReference>
<dbReference type="InterPro" id="IPR050281">
    <property type="entry name" value="Flavin_monoamine_oxidase"/>
</dbReference>
<feature type="binding site" evidence="3">
    <location>
        <position position="243"/>
    </location>
    <ligand>
        <name>FAD</name>
        <dbReference type="ChEBI" id="CHEBI:57692"/>
    </ligand>
</feature>
<organism evidence="6 7">
    <name type="scientific">Cyanobacterium aponinum 0216</name>
    <dbReference type="NCBI Taxonomy" id="2676140"/>
    <lineage>
        <taxon>Bacteria</taxon>
        <taxon>Bacillati</taxon>
        <taxon>Cyanobacteriota</taxon>
        <taxon>Cyanophyceae</taxon>
        <taxon>Oscillatoriophycideae</taxon>
        <taxon>Chroococcales</taxon>
        <taxon>Geminocystaceae</taxon>
        <taxon>Cyanobacterium</taxon>
    </lineage>
</organism>
<proteinExistence type="predicted"/>
<accession>A0A844GMX7</accession>
<dbReference type="InterPro" id="IPR001613">
    <property type="entry name" value="Flavin_amine_oxidase"/>
</dbReference>
<evidence type="ECO:0000313" key="7">
    <source>
        <dbReference type="Proteomes" id="UP000437131"/>
    </source>
</evidence>
<gene>
    <name evidence="6" type="ORF">GGC33_02705</name>
</gene>
<dbReference type="PRINTS" id="PR00757">
    <property type="entry name" value="AMINEOXDASEF"/>
</dbReference>
<evidence type="ECO:0000256" key="1">
    <source>
        <dbReference type="ARBA" id="ARBA00001974"/>
    </source>
</evidence>